<name>A0A923HGS1_9FLAO</name>
<organism evidence="1 2">
    <name type="scientific">Hyunsoonleella aquatilis</name>
    <dbReference type="NCBI Taxonomy" id="2762758"/>
    <lineage>
        <taxon>Bacteria</taxon>
        <taxon>Pseudomonadati</taxon>
        <taxon>Bacteroidota</taxon>
        <taxon>Flavobacteriia</taxon>
        <taxon>Flavobacteriales</taxon>
        <taxon>Flavobacteriaceae</taxon>
    </lineage>
</organism>
<comment type="caution">
    <text evidence="1">The sequence shown here is derived from an EMBL/GenBank/DDBJ whole genome shotgun (WGS) entry which is preliminary data.</text>
</comment>
<dbReference type="AlphaFoldDB" id="A0A923HGS1"/>
<protein>
    <submittedName>
        <fullName evidence="1">Uncharacterized protein</fullName>
    </submittedName>
</protein>
<dbReference type="Proteomes" id="UP000656244">
    <property type="component" value="Unassembled WGS sequence"/>
</dbReference>
<sequence>MKKRILILFLTILSACKQESKIDNFNGIWTEPELSELNSIVSEFDQILTTEYKTDSENKAYLEYSNNVLQNQIVPNLNGMEKLSSDLKKFVVFDKIWWIYTDSNSEHFNLKTDSNYIKYLTEIGKKSDFIKNYADQLNQANDLLPSVVAGFSKNIENIDLTDKNNRLIFAIHYLTLINR</sequence>
<reference evidence="1" key="1">
    <citation type="submission" date="2020-08" db="EMBL/GenBank/DDBJ databases">
        <title>Hyunsoonleella sp. strain SJ7 genome sequencing and assembly.</title>
        <authorList>
            <person name="Kim I."/>
        </authorList>
    </citation>
    <scope>NUCLEOTIDE SEQUENCE</scope>
    <source>
        <strain evidence="1">SJ7</strain>
    </source>
</reference>
<gene>
    <name evidence="1" type="ORF">H7U19_16520</name>
</gene>
<proteinExistence type="predicted"/>
<dbReference type="RefSeq" id="WP_186563992.1">
    <property type="nucleotide sequence ID" value="NZ_JACNMF010000008.1"/>
</dbReference>
<accession>A0A923HGS1</accession>
<evidence type="ECO:0000313" key="2">
    <source>
        <dbReference type="Proteomes" id="UP000656244"/>
    </source>
</evidence>
<dbReference type="EMBL" id="JACNMF010000008">
    <property type="protein sequence ID" value="MBC3760018.1"/>
    <property type="molecule type" value="Genomic_DNA"/>
</dbReference>
<evidence type="ECO:0000313" key="1">
    <source>
        <dbReference type="EMBL" id="MBC3760018.1"/>
    </source>
</evidence>
<dbReference type="PROSITE" id="PS51257">
    <property type="entry name" value="PROKAR_LIPOPROTEIN"/>
    <property type="match status" value="1"/>
</dbReference>
<keyword evidence="2" id="KW-1185">Reference proteome</keyword>